<feature type="non-terminal residue" evidence="1">
    <location>
        <position position="1"/>
    </location>
</feature>
<protein>
    <submittedName>
        <fullName evidence="1">Uncharacterized protein</fullName>
    </submittedName>
</protein>
<name>W1XG27_9ZZZZ</name>
<comment type="caution">
    <text evidence="1">The sequence shown here is derived from an EMBL/GenBank/DDBJ whole genome shotgun (WGS) entry which is preliminary data.</text>
</comment>
<reference evidence="1" key="1">
    <citation type="submission" date="2013-12" db="EMBL/GenBank/DDBJ databases">
        <title>A Varibaculum cambriense genome reconstructed from a premature infant gut community with otherwise low bacterial novelty that shifts toward anaerobic metabolism during the third week of life.</title>
        <authorList>
            <person name="Brown C.T."/>
            <person name="Sharon I."/>
            <person name="Thomas B.C."/>
            <person name="Castelle C.J."/>
            <person name="Morowitz M.J."/>
            <person name="Banfield J.F."/>
        </authorList>
    </citation>
    <scope>NUCLEOTIDE SEQUENCE</scope>
</reference>
<sequence>VLETFIGGFLYCGLSIYLIDNKKAEIITAFLFYLIPARIHDR</sequence>
<evidence type="ECO:0000313" key="1">
    <source>
        <dbReference type="EMBL" id="ETJ28420.1"/>
    </source>
</evidence>
<dbReference type="EMBL" id="AZMM01016727">
    <property type="protein sequence ID" value="ETJ28420.1"/>
    <property type="molecule type" value="Genomic_DNA"/>
</dbReference>
<proteinExistence type="predicted"/>
<organism evidence="1">
    <name type="scientific">human gut metagenome</name>
    <dbReference type="NCBI Taxonomy" id="408170"/>
    <lineage>
        <taxon>unclassified sequences</taxon>
        <taxon>metagenomes</taxon>
        <taxon>organismal metagenomes</taxon>
    </lineage>
</organism>
<gene>
    <name evidence="1" type="ORF">Q604_UNBC16727G0001</name>
</gene>
<dbReference type="AlphaFoldDB" id="W1XG27"/>
<accession>W1XG27</accession>